<evidence type="ECO:0000256" key="3">
    <source>
        <dbReference type="ARBA" id="ARBA00023002"/>
    </source>
</evidence>
<dbReference type="PANTHER" id="PTHR43255">
    <property type="entry name" value="IRON-SULFUR-BINDING OXIDOREDUCTASE FADF-RELATED-RELATED"/>
    <property type="match status" value="1"/>
</dbReference>
<dbReference type="SUPFAM" id="SSF103501">
    <property type="entry name" value="Respiratory nitrate reductase 1 gamma chain"/>
    <property type="match status" value="1"/>
</dbReference>
<feature type="transmembrane region" description="Helical" evidence="6">
    <location>
        <begin position="65"/>
        <end position="83"/>
    </location>
</feature>
<dbReference type="AlphaFoldDB" id="A0A369QUI3"/>
<keyword evidence="2" id="KW-0479">Metal-binding</keyword>
<dbReference type="PROSITE" id="PS00198">
    <property type="entry name" value="4FE4S_FER_1"/>
    <property type="match status" value="2"/>
</dbReference>
<accession>A0A369QUI3</accession>
<dbReference type="GO" id="GO:0005886">
    <property type="term" value="C:plasma membrane"/>
    <property type="evidence" value="ECO:0007669"/>
    <property type="project" value="TreeGrafter"/>
</dbReference>
<keyword evidence="6" id="KW-1133">Transmembrane helix</keyword>
<dbReference type="EMBL" id="QASA01000001">
    <property type="protein sequence ID" value="RDC65838.1"/>
    <property type="molecule type" value="Genomic_DNA"/>
</dbReference>
<dbReference type="GO" id="GO:0051539">
    <property type="term" value="F:4 iron, 4 sulfur cluster binding"/>
    <property type="evidence" value="ECO:0007669"/>
    <property type="project" value="UniProtKB-KW"/>
</dbReference>
<keyword evidence="6" id="KW-0472">Membrane</keyword>
<dbReference type="InterPro" id="IPR017900">
    <property type="entry name" value="4Fe4S_Fe_S_CS"/>
</dbReference>
<feature type="domain" description="4Fe-4S ferredoxin-type" evidence="7">
    <location>
        <begin position="295"/>
        <end position="325"/>
    </location>
</feature>
<dbReference type="Gene3D" id="1.10.1060.10">
    <property type="entry name" value="Alpha-helical ferredoxin"/>
    <property type="match status" value="1"/>
</dbReference>
<dbReference type="PROSITE" id="PS51379">
    <property type="entry name" value="4FE4S_FER_2"/>
    <property type="match status" value="2"/>
</dbReference>
<feature type="transmembrane region" description="Helical" evidence="6">
    <location>
        <begin position="103"/>
        <end position="128"/>
    </location>
</feature>
<protein>
    <recommendedName>
        <fullName evidence="7">4Fe-4S ferredoxin-type domain-containing protein</fullName>
    </recommendedName>
</protein>
<evidence type="ECO:0000313" key="9">
    <source>
        <dbReference type="Proteomes" id="UP000253919"/>
    </source>
</evidence>
<gene>
    <name evidence="8" type="ORF">AHMF7616_04468</name>
</gene>
<dbReference type="GO" id="GO:0016491">
    <property type="term" value="F:oxidoreductase activity"/>
    <property type="evidence" value="ECO:0007669"/>
    <property type="project" value="UniProtKB-KW"/>
</dbReference>
<keyword evidence="6" id="KW-0812">Transmembrane</keyword>
<feature type="transmembrane region" description="Helical" evidence="6">
    <location>
        <begin position="6"/>
        <end position="23"/>
    </location>
</feature>
<sequence>MISNILFLIITVLAVGLFIWQIRKIRRNINLGRDKEIKGSTAKRLNKLILVAFGQQKMFKRPWPAILHGIVYIGFVVINIEVLEIVMDGIFGTHRALSFLGPVYSALMAVNEVLAFLVIIACVLFLIRRNVTKVPRLTRGPEMRAWNQLDANVILITEIVLMLALFAFNTADLKLAAISGEELAGSFPISNLLAKSIHTTHLAGLEAVRSVGWWFHILGIFAFLNYLPSSKHFHIIMAFPNVYYSNLEPKGKFTINESITHEIKAMLDPSYQVPPLPEGVEPQKFGAKDVEDLNWKQLMDAYTCTECGRCTDVCPANITGKLLSPRKIVMDTRDRMEEKGEHPAIFKPNYYKEQGEPRVKVTEEKTLLRGYVTPEELWACTTCNACVESCPVNIDQLSSIMEMRRYLVLEESAAPAALNAMFTNLENNGAPWAFSPSDRLNWADNLFVNTK</sequence>
<dbReference type="GO" id="GO:0046872">
    <property type="term" value="F:metal ion binding"/>
    <property type="evidence" value="ECO:0007669"/>
    <property type="project" value="UniProtKB-KW"/>
</dbReference>
<evidence type="ECO:0000259" key="7">
    <source>
        <dbReference type="PROSITE" id="PS51379"/>
    </source>
</evidence>
<dbReference type="SUPFAM" id="SSF46548">
    <property type="entry name" value="alpha-helical ferredoxin"/>
    <property type="match status" value="1"/>
</dbReference>
<dbReference type="InterPro" id="IPR009051">
    <property type="entry name" value="Helical_ferredxn"/>
</dbReference>
<evidence type="ECO:0000256" key="1">
    <source>
        <dbReference type="ARBA" id="ARBA00022485"/>
    </source>
</evidence>
<dbReference type="InterPro" id="IPR017896">
    <property type="entry name" value="4Fe4S_Fe-S-bd"/>
</dbReference>
<evidence type="ECO:0000256" key="6">
    <source>
        <dbReference type="SAM" id="Phobius"/>
    </source>
</evidence>
<dbReference type="InterPro" id="IPR051460">
    <property type="entry name" value="HdrC_iron-sulfur_subunit"/>
</dbReference>
<proteinExistence type="predicted"/>
<feature type="transmembrane region" description="Helical" evidence="6">
    <location>
        <begin position="149"/>
        <end position="168"/>
    </location>
</feature>
<keyword evidence="9" id="KW-1185">Reference proteome</keyword>
<dbReference type="Proteomes" id="UP000253919">
    <property type="component" value="Unassembled WGS sequence"/>
</dbReference>
<keyword evidence="3 8" id="KW-0560">Oxidoreductase</keyword>
<dbReference type="InterPro" id="IPR036197">
    <property type="entry name" value="NarG-like_sf"/>
</dbReference>
<evidence type="ECO:0000313" key="8">
    <source>
        <dbReference type="EMBL" id="RDC65838.1"/>
    </source>
</evidence>
<dbReference type="PANTHER" id="PTHR43255:SF1">
    <property type="entry name" value="IRON-SULFUR-BINDING OXIDOREDUCTASE FADF-RELATED"/>
    <property type="match status" value="1"/>
</dbReference>
<keyword evidence="1" id="KW-0004">4Fe-4S</keyword>
<name>A0A369QUI3_9BACT</name>
<keyword evidence="4" id="KW-0408">Iron</keyword>
<feature type="transmembrane region" description="Helical" evidence="6">
    <location>
        <begin position="211"/>
        <end position="227"/>
    </location>
</feature>
<evidence type="ECO:0000256" key="2">
    <source>
        <dbReference type="ARBA" id="ARBA00022723"/>
    </source>
</evidence>
<evidence type="ECO:0000256" key="4">
    <source>
        <dbReference type="ARBA" id="ARBA00023004"/>
    </source>
</evidence>
<comment type="caution">
    <text evidence="8">The sequence shown here is derived from an EMBL/GenBank/DDBJ whole genome shotgun (WGS) entry which is preliminary data.</text>
</comment>
<reference evidence="8 9" key="1">
    <citation type="submission" date="2018-04" db="EMBL/GenBank/DDBJ databases">
        <title>Adhaeribacter sp. HMF7616 genome sequencing and assembly.</title>
        <authorList>
            <person name="Kang H."/>
            <person name="Kang J."/>
            <person name="Cha I."/>
            <person name="Kim H."/>
            <person name="Joh K."/>
        </authorList>
    </citation>
    <scope>NUCLEOTIDE SEQUENCE [LARGE SCALE GENOMIC DNA]</scope>
    <source>
        <strain evidence="8 9">HMF7616</strain>
    </source>
</reference>
<keyword evidence="5" id="KW-0411">Iron-sulfur</keyword>
<evidence type="ECO:0000256" key="5">
    <source>
        <dbReference type="ARBA" id="ARBA00023014"/>
    </source>
</evidence>
<feature type="domain" description="4Fe-4S ferredoxin-type" evidence="7">
    <location>
        <begin position="370"/>
        <end position="400"/>
    </location>
</feature>
<dbReference type="Pfam" id="PF13187">
    <property type="entry name" value="Fer4_9"/>
    <property type="match status" value="1"/>
</dbReference>
<dbReference type="Gene3D" id="1.20.950.20">
    <property type="entry name" value="Transmembrane di-heme cytochromes, Chain C"/>
    <property type="match status" value="1"/>
</dbReference>
<organism evidence="8 9">
    <name type="scientific">Adhaeribacter pallidiroseus</name>
    <dbReference type="NCBI Taxonomy" id="2072847"/>
    <lineage>
        <taxon>Bacteria</taxon>
        <taxon>Pseudomonadati</taxon>
        <taxon>Bacteroidota</taxon>
        <taxon>Cytophagia</taxon>
        <taxon>Cytophagales</taxon>
        <taxon>Hymenobacteraceae</taxon>
        <taxon>Adhaeribacter</taxon>
    </lineage>
</organism>